<dbReference type="InterPro" id="IPR032710">
    <property type="entry name" value="NTF2-like_dom_sf"/>
</dbReference>
<protein>
    <submittedName>
        <fullName evidence="2">Nuclear transport factor 2 family protein</fullName>
    </submittedName>
</protein>
<keyword evidence="3" id="KW-1185">Reference proteome</keyword>
<evidence type="ECO:0000259" key="1">
    <source>
        <dbReference type="Pfam" id="PF12680"/>
    </source>
</evidence>
<dbReference type="InterPro" id="IPR037401">
    <property type="entry name" value="SnoaL-like"/>
</dbReference>
<evidence type="ECO:0000313" key="3">
    <source>
        <dbReference type="Proteomes" id="UP001276564"/>
    </source>
</evidence>
<accession>A0ABU5AVK6</accession>
<dbReference type="EMBL" id="JAVIIP010000020">
    <property type="protein sequence ID" value="MDX8541336.1"/>
    <property type="molecule type" value="Genomic_DNA"/>
</dbReference>
<dbReference type="Pfam" id="PF12680">
    <property type="entry name" value="SnoaL_2"/>
    <property type="match status" value="1"/>
</dbReference>
<dbReference type="SUPFAM" id="SSF54427">
    <property type="entry name" value="NTF2-like"/>
    <property type="match status" value="1"/>
</dbReference>
<comment type="caution">
    <text evidence="2">The sequence shown here is derived from an EMBL/GenBank/DDBJ whole genome shotgun (WGS) entry which is preliminary data.</text>
</comment>
<dbReference type="Proteomes" id="UP001276564">
    <property type="component" value="Unassembled WGS sequence"/>
</dbReference>
<dbReference type="Gene3D" id="3.10.450.50">
    <property type="match status" value="1"/>
</dbReference>
<sequence length="143" mass="16155">MTDVIDRLVRAMNAHQLDAVAALIHENYRSEQPTHPGRAFVGRDQMRANWEAMFAGIPDFHATVMRSVRDGDTTWTEWHWSGTRRDGKPFEVRGVTLFEIVDDRIVSGRLYLEDVERQPVGIEDAVEALSGRRPSTAGSETCS</sequence>
<feature type="domain" description="SnoaL-like" evidence="1">
    <location>
        <begin position="6"/>
        <end position="107"/>
    </location>
</feature>
<gene>
    <name evidence="2" type="ORF">RFM23_27310</name>
</gene>
<reference evidence="2 3" key="1">
    <citation type="submission" date="2023-08" db="EMBL/GenBank/DDBJ databases">
        <title>Implementing the SeqCode for naming new Mesorhizobium species isolated from Vachellia karroo root nodules.</title>
        <authorList>
            <person name="Van Lill M."/>
        </authorList>
    </citation>
    <scope>NUCLEOTIDE SEQUENCE [LARGE SCALE GENOMIC DNA]</scope>
    <source>
        <strain evidence="2 3">VK4B</strain>
    </source>
</reference>
<organism evidence="2 3">
    <name type="scientific">Mesorhizobium abyssinicae</name>
    <dbReference type="NCBI Taxonomy" id="1209958"/>
    <lineage>
        <taxon>Bacteria</taxon>
        <taxon>Pseudomonadati</taxon>
        <taxon>Pseudomonadota</taxon>
        <taxon>Alphaproteobacteria</taxon>
        <taxon>Hyphomicrobiales</taxon>
        <taxon>Phyllobacteriaceae</taxon>
        <taxon>Mesorhizobium</taxon>
    </lineage>
</organism>
<dbReference type="RefSeq" id="WP_127286736.1">
    <property type="nucleotide sequence ID" value="NZ_JARAKC010000002.1"/>
</dbReference>
<proteinExistence type="predicted"/>
<name>A0ABU5AVK6_9HYPH</name>
<evidence type="ECO:0000313" key="2">
    <source>
        <dbReference type="EMBL" id="MDX8541336.1"/>
    </source>
</evidence>